<dbReference type="RefSeq" id="WP_260727093.1">
    <property type="nucleotide sequence ID" value="NZ_BAAABS010000033.1"/>
</dbReference>
<accession>A0ABY5Z6R0</accession>
<evidence type="ECO:0000313" key="9">
    <source>
        <dbReference type="EMBL" id="UWZ37730.1"/>
    </source>
</evidence>
<dbReference type="PROSITE" id="PS51900">
    <property type="entry name" value="CB"/>
    <property type="match status" value="1"/>
</dbReference>
<dbReference type="CDD" id="cd00397">
    <property type="entry name" value="DNA_BRE_C"/>
    <property type="match status" value="1"/>
</dbReference>
<feature type="compositionally biased region" description="Basic residues" evidence="6">
    <location>
        <begin position="290"/>
        <end position="307"/>
    </location>
</feature>
<evidence type="ECO:0000259" key="8">
    <source>
        <dbReference type="PROSITE" id="PS51900"/>
    </source>
</evidence>
<keyword evidence="2" id="KW-0229">DNA integration</keyword>
<keyword evidence="3 5" id="KW-0238">DNA-binding</keyword>
<comment type="similarity">
    <text evidence="1">Belongs to the 'phage' integrase family.</text>
</comment>
<gene>
    <name evidence="9" type="ORF">Drose_05530</name>
</gene>
<feature type="domain" description="Tyr recombinase" evidence="7">
    <location>
        <begin position="117"/>
        <end position="305"/>
    </location>
</feature>
<feature type="domain" description="Core-binding (CB)" evidence="8">
    <location>
        <begin position="13"/>
        <end position="97"/>
    </location>
</feature>
<dbReference type="Proteomes" id="UP001058271">
    <property type="component" value="Chromosome"/>
</dbReference>
<dbReference type="PANTHER" id="PTHR30349:SF64">
    <property type="entry name" value="PROPHAGE INTEGRASE INTD-RELATED"/>
    <property type="match status" value="1"/>
</dbReference>
<evidence type="ECO:0000256" key="5">
    <source>
        <dbReference type="PROSITE-ProRule" id="PRU01248"/>
    </source>
</evidence>
<proteinExistence type="inferred from homology"/>
<keyword evidence="4" id="KW-0233">DNA recombination</keyword>
<dbReference type="Gene3D" id="1.10.443.10">
    <property type="entry name" value="Intergrase catalytic core"/>
    <property type="match status" value="1"/>
</dbReference>
<dbReference type="Pfam" id="PF00589">
    <property type="entry name" value="Phage_integrase"/>
    <property type="match status" value="1"/>
</dbReference>
<dbReference type="PANTHER" id="PTHR30349">
    <property type="entry name" value="PHAGE INTEGRASE-RELATED"/>
    <property type="match status" value="1"/>
</dbReference>
<dbReference type="EMBL" id="CP073721">
    <property type="protein sequence ID" value="UWZ37730.1"/>
    <property type="molecule type" value="Genomic_DNA"/>
</dbReference>
<dbReference type="InterPro" id="IPR013762">
    <property type="entry name" value="Integrase-like_cat_sf"/>
</dbReference>
<evidence type="ECO:0000256" key="4">
    <source>
        <dbReference type="ARBA" id="ARBA00023172"/>
    </source>
</evidence>
<dbReference type="Pfam" id="PF13495">
    <property type="entry name" value="Phage_int_SAM_4"/>
    <property type="match status" value="1"/>
</dbReference>
<organism evidence="9 10">
    <name type="scientific">Dactylosporangium roseum</name>
    <dbReference type="NCBI Taxonomy" id="47989"/>
    <lineage>
        <taxon>Bacteria</taxon>
        <taxon>Bacillati</taxon>
        <taxon>Actinomycetota</taxon>
        <taxon>Actinomycetes</taxon>
        <taxon>Micromonosporales</taxon>
        <taxon>Micromonosporaceae</taxon>
        <taxon>Dactylosporangium</taxon>
    </lineage>
</organism>
<dbReference type="InterPro" id="IPR002104">
    <property type="entry name" value="Integrase_catalytic"/>
</dbReference>
<dbReference type="InterPro" id="IPR010998">
    <property type="entry name" value="Integrase_recombinase_N"/>
</dbReference>
<dbReference type="PROSITE" id="PS51898">
    <property type="entry name" value="TYR_RECOMBINASE"/>
    <property type="match status" value="1"/>
</dbReference>
<name>A0ABY5Z6R0_9ACTN</name>
<dbReference type="SUPFAM" id="SSF56349">
    <property type="entry name" value="DNA breaking-rejoining enzymes"/>
    <property type="match status" value="1"/>
</dbReference>
<dbReference type="InterPro" id="IPR011010">
    <property type="entry name" value="DNA_brk_join_enz"/>
</dbReference>
<reference evidence="9" key="1">
    <citation type="submission" date="2021-04" db="EMBL/GenBank/DDBJ databases">
        <title>Biosynthetic gene clusters of Dactylosporangioum roseum.</title>
        <authorList>
            <person name="Hartkoorn R.C."/>
            <person name="Beaudoing E."/>
            <person name="Hot D."/>
            <person name="Moureu S."/>
        </authorList>
    </citation>
    <scope>NUCLEOTIDE SEQUENCE</scope>
    <source>
        <strain evidence="9">NRRL B-16295</strain>
    </source>
</reference>
<evidence type="ECO:0000259" key="7">
    <source>
        <dbReference type="PROSITE" id="PS51898"/>
    </source>
</evidence>
<evidence type="ECO:0000256" key="3">
    <source>
        <dbReference type="ARBA" id="ARBA00023125"/>
    </source>
</evidence>
<dbReference type="Gene3D" id="1.10.150.130">
    <property type="match status" value="1"/>
</dbReference>
<keyword evidence="10" id="KW-1185">Reference proteome</keyword>
<evidence type="ECO:0000256" key="1">
    <source>
        <dbReference type="ARBA" id="ARBA00008857"/>
    </source>
</evidence>
<sequence length="313" mass="35436">MRAQRVAIPKHHLEEDPNGLHWTGFRRSLRAARRSEDTITAYHRDLADLAWFHAGKDLADLKKIDIQEYFSARLERLAATTMAIRFRSQRAFYNWMVEEDIIQASPMKGMKEPAVDDVPPPIVEDSDLKALLKVCSGTSFEERRDHAVIRLFCEAGSPRVGEMAGIRLEDVDLRTDEVTVRGKGNKTRKVPLGPKCAQAIERYIRVRAKRPNAAASPMLWLSTLRKEAHDHLTVSGIAQMLERRCGQAGIAKIHPHQLRHTAAHVWMDAEGSEGDAMELFGWSSDAMPKRYGRSAKNSRARRAAKRKTIGDRL</sequence>
<evidence type="ECO:0000256" key="2">
    <source>
        <dbReference type="ARBA" id="ARBA00022908"/>
    </source>
</evidence>
<dbReference type="InterPro" id="IPR050090">
    <property type="entry name" value="Tyrosine_recombinase_XerCD"/>
</dbReference>
<evidence type="ECO:0000256" key="6">
    <source>
        <dbReference type="SAM" id="MobiDB-lite"/>
    </source>
</evidence>
<evidence type="ECO:0000313" key="10">
    <source>
        <dbReference type="Proteomes" id="UP001058271"/>
    </source>
</evidence>
<protein>
    <submittedName>
        <fullName evidence="9">Tyrosine-type recombinase/integrase</fullName>
    </submittedName>
</protein>
<feature type="region of interest" description="Disordered" evidence="6">
    <location>
        <begin position="289"/>
        <end position="313"/>
    </location>
</feature>
<dbReference type="InterPro" id="IPR004107">
    <property type="entry name" value="Integrase_SAM-like_N"/>
</dbReference>
<dbReference type="InterPro" id="IPR044068">
    <property type="entry name" value="CB"/>
</dbReference>